<feature type="domain" description="Gnk2-homologous" evidence="3">
    <location>
        <begin position="110"/>
        <end position="215"/>
    </location>
</feature>
<dbReference type="Pfam" id="PF01657">
    <property type="entry name" value="Stress-antifung"/>
    <property type="match status" value="2"/>
</dbReference>
<keyword evidence="2" id="KW-0677">Repeat</keyword>
<dbReference type="EMBL" id="DF974557">
    <property type="protein sequence ID" value="GAU49393.1"/>
    <property type="molecule type" value="Genomic_DNA"/>
</dbReference>
<protein>
    <recommendedName>
        <fullName evidence="3">Gnk2-homologous domain-containing protein</fullName>
    </recommendedName>
</protein>
<dbReference type="InterPro" id="IPR038408">
    <property type="entry name" value="GNK2_sf"/>
</dbReference>
<dbReference type="OrthoDB" id="1410185at2759"/>
<evidence type="ECO:0000313" key="5">
    <source>
        <dbReference type="Proteomes" id="UP000242715"/>
    </source>
</evidence>
<name>A0A2Z6P4A0_TRISU</name>
<dbReference type="PANTHER" id="PTHR32099">
    <property type="entry name" value="CYSTEINE-RICH REPEAT SECRETORY PROTEIN"/>
    <property type="match status" value="1"/>
</dbReference>
<sequence length="231" mass="25764">MVSFCQNSTEKTNITSYRSNVNNVLSWINSNSAAGTVSNQTVVHSSNHDDDVYGYYDCRGDITGSFCQFCLTTAVNDITQRCPNGVTAMIWYDICIVGYANQYFPGKVTLTPSWNLTGSKSVKDSTDLGKAVNYMRYLIGKVTTKANNHWAMGEFNWSDNEKSYAWVQCSRDISKDGCRQCLETMLDKVPKCCGTKVKWAVVSPSCGMEIDNNKFYQLQTGSSSPLPNRET</sequence>
<accession>A0A2Z6P4A0</accession>
<dbReference type="CDD" id="cd23509">
    <property type="entry name" value="Gnk2-like"/>
    <property type="match status" value="2"/>
</dbReference>
<dbReference type="PROSITE" id="PS51473">
    <property type="entry name" value="GNK2"/>
    <property type="match status" value="2"/>
</dbReference>
<feature type="domain" description="Gnk2-homologous" evidence="3">
    <location>
        <begin position="1"/>
        <end position="104"/>
    </location>
</feature>
<evidence type="ECO:0000313" key="4">
    <source>
        <dbReference type="EMBL" id="GAU49393.1"/>
    </source>
</evidence>
<evidence type="ECO:0000256" key="2">
    <source>
        <dbReference type="ARBA" id="ARBA00022737"/>
    </source>
</evidence>
<organism evidence="4 5">
    <name type="scientific">Trifolium subterraneum</name>
    <name type="common">Subterranean clover</name>
    <dbReference type="NCBI Taxonomy" id="3900"/>
    <lineage>
        <taxon>Eukaryota</taxon>
        <taxon>Viridiplantae</taxon>
        <taxon>Streptophyta</taxon>
        <taxon>Embryophyta</taxon>
        <taxon>Tracheophyta</taxon>
        <taxon>Spermatophyta</taxon>
        <taxon>Magnoliopsida</taxon>
        <taxon>eudicotyledons</taxon>
        <taxon>Gunneridae</taxon>
        <taxon>Pentapetalae</taxon>
        <taxon>rosids</taxon>
        <taxon>fabids</taxon>
        <taxon>Fabales</taxon>
        <taxon>Fabaceae</taxon>
        <taxon>Papilionoideae</taxon>
        <taxon>50 kb inversion clade</taxon>
        <taxon>NPAAA clade</taxon>
        <taxon>Hologalegina</taxon>
        <taxon>IRL clade</taxon>
        <taxon>Trifolieae</taxon>
        <taxon>Trifolium</taxon>
    </lineage>
</organism>
<keyword evidence="1" id="KW-0732">Signal</keyword>
<dbReference type="Proteomes" id="UP000242715">
    <property type="component" value="Unassembled WGS sequence"/>
</dbReference>
<dbReference type="InterPro" id="IPR002902">
    <property type="entry name" value="GNK2"/>
</dbReference>
<evidence type="ECO:0000256" key="1">
    <source>
        <dbReference type="ARBA" id="ARBA00022729"/>
    </source>
</evidence>
<dbReference type="PANTHER" id="PTHR32099:SF42">
    <property type="entry name" value="CYSTEINE-RICH RECEPTOR-LIKE PROTEIN KINASE 9-RELATED"/>
    <property type="match status" value="1"/>
</dbReference>
<proteinExistence type="predicted"/>
<dbReference type="AlphaFoldDB" id="A0A2Z6P4A0"/>
<dbReference type="Gene3D" id="3.30.430.20">
    <property type="entry name" value="Gnk2 domain, C-X8-C-X2-C motif"/>
    <property type="match status" value="2"/>
</dbReference>
<keyword evidence="5" id="KW-1185">Reference proteome</keyword>
<reference evidence="5" key="1">
    <citation type="journal article" date="2017" name="Front. Plant Sci.">
        <title>Climate Clever Clovers: New Paradigm to Reduce the Environmental Footprint of Ruminants by Breeding Low Methanogenic Forages Utilizing Haplotype Variation.</title>
        <authorList>
            <person name="Kaur P."/>
            <person name="Appels R."/>
            <person name="Bayer P.E."/>
            <person name="Keeble-Gagnere G."/>
            <person name="Wang J."/>
            <person name="Hirakawa H."/>
            <person name="Shirasawa K."/>
            <person name="Vercoe P."/>
            <person name="Stefanova K."/>
            <person name="Durmic Z."/>
            <person name="Nichols P."/>
            <person name="Revell C."/>
            <person name="Isobe S.N."/>
            <person name="Edwards D."/>
            <person name="Erskine W."/>
        </authorList>
    </citation>
    <scope>NUCLEOTIDE SEQUENCE [LARGE SCALE GENOMIC DNA]</scope>
    <source>
        <strain evidence="5">cv. Daliak</strain>
    </source>
</reference>
<gene>
    <name evidence="4" type="ORF">TSUD_366870</name>
</gene>
<evidence type="ECO:0000259" key="3">
    <source>
        <dbReference type="PROSITE" id="PS51473"/>
    </source>
</evidence>